<dbReference type="EMBL" id="JACEHE010000013">
    <property type="protein sequence ID" value="MBA2948363.1"/>
    <property type="molecule type" value="Genomic_DNA"/>
</dbReference>
<dbReference type="Proteomes" id="UP000545761">
    <property type="component" value="Unassembled WGS sequence"/>
</dbReference>
<dbReference type="RefSeq" id="WP_181659299.1">
    <property type="nucleotide sequence ID" value="NZ_JACEHE010000013.1"/>
</dbReference>
<evidence type="ECO:0008006" key="4">
    <source>
        <dbReference type="Google" id="ProtNLM"/>
    </source>
</evidence>
<feature type="region of interest" description="Disordered" evidence="1">
    <location>
        <begin position="61"/>
        <end position="83"/>
    </location>
</feature>
<gene>
    <name evidence="2" type="ORF">H1D24_21730</name>
</gene>
<name>A0A7W0IAI9_9ACTN</name>
<sequence>MSSHVTPHVPERAGKRSVSLPQSLIKEVEERTGKTGFSSVVSEALEQWLARAKLREVVEADRKHAPVSDEARAWAEDAWSASA</sequence>
<evidence type="ECO:0000256" key="1">
    <source>
        <dbReference type="SAM" id="MobiDB-lite"/>
    </source>
</evidence>
<feature type="compositionally biased region" description="Basic and acidic residues" evidence="1">
    <location>
        <begin position="61"/>
        <end position="75"/>
    </location>
</feature>
<reference evidence="2 3" key="1">
    <citation type="submission" date="2020-07" db="EMBL/GenBank/DDBJ databases">
        <title>Streptomyces isolated from Indian soil.</title>
        <authorList>
            <person name="Mandal S."/>
            <person name="Maiti P.K."/>
        </authorList>
    </citation>
    <scope>NUCLEOTIDE SEQUENCE [LARGE SCALE GENOMIC DNA]</scope>
    <source>
        <strain evidence="2 3">PSKA28</strain>
    </source>
</reference>
<evidence type="ECO:0000313" key="3">
    <source>
        <dbReference type="Proteomes" id="UP000545761"/>
    </source>
</evidence>
<accession>A0A7W0IAI9</accession>
<organism evidence="2 3">
    <name type="scientific">Streptomyces himalayensis subsp. himalayensis</name>
    <dbReference type="NCBI Taxonomy" id="2756131"/>
    <lineage>
        <taxon>Bacteria</taxon>
        <taxon>Bacillati</taxon>
        <taxon>Actinomycetota</taxon>
        <taxon>Actinomycetes</taxon>
        <taxon>Kitasatosporales</taxon>
        <taxon>Streptomycetaceae</taxon>
        <taxon>Streptomyces</taxon>
        <taxon>Streptomyces himalayensis</taxon>
    </lineage>
</organism>
<evidence type="ECO:0000313" key="2">
    <source>
        <dbReference type="EMBL" id="MBA2948363.1"/>
    </source>
</evidence>
<dbReference type="AlphaFoldDB" id="A0A7W0IAI9"/>
<proteinExistence type="predicted"/>
<protein>
    <recommendedName>
        <fullName evidence="4">Ribbon-helix-helix protein, CopG family</fullName>
    </recommendedName>
</protein>
<comment type="caution">
    <text evidence="2">The sequence shown here is derived from an EMBL/GenBank/DDBJ whole genome shotgun (WGS) entry which is preliminary data.</text>
</comment>
<feature type="region of interest" description="Disordered" evidence="1">
    <location>
        <begin position="1"/>
        <end position="21"/>
    </location>
</feature>